<dbReference type="OrthoDB" id="6105938at2759"/>
<comment type="caution">
    <text evidence="1">The sequence shown here is derived from an EMBL/GenBank/DDBJ whole genome shotgun (WGS) entry which is preliminary data.</text>
</comment>
<dbReference type="EMBL" id="WJXW01000007">
    <property type="protein sequence ID" value="KAF9734381.1"/>
    <property type="molecule type" value="Genomic_DNA"/>
</dbReference>
<dbReference type="Proteomes" id="UP000756921">
    <property type="component" value="Unassembled WGS sequence"/>
</dbReference>
<accession>A0A9P6KQ35</accession>
<reference evidence="1" key="1">
    <citation type="journal article" date="2020" name="Mol. Plant Microbe Interact.">
        <title>Genome Sequence of the Biocontrol Agent Coniothyrium minitans strain Conio (IMI 134523).</title>
        <authorList>
            <person name="Patel D."/>
            <person name="Shittu T.A."/>
            <person name="Baroncelli R."/>
            <person name="Muthumeenakshi S."/>
            <person name="Osborne T.H."/>
            <person name="Janganan T.K."/>
            <person name="Sreenivasaprasad S."/>
        </authorList>
    </citation>
    <scope>NUCLEOTIDE SEQUENCE</scope>
    <source>
        <strain evidence="1">Conio</strain>
    </source>
</reference>
<dbReference type="PANTHER" id="PTHR38846">
    <property type="entry name" value="C3H1-TYPE DOMAIN-CONTAINING PROTEIN"/>
    <property type="match status" value="1"/>
</dbReference>
<organism evidence="1 2">
    <name type="scientific">Paraphaeosphaeria minitans</name>
    <dbReference type="NCBI Taxonomy" id="565426"/>
    <lineage>
        <taxon>Eukaryota</taxon>
        <taxon>Fungi</taxon>
        <taxon>Dikarya</taxon>
        <taxon>Ascomycota</taxon>
        <taxon>Pezizomycotina</taxon>
        <taxon>Dothideomycetes</taxon>
        <taxon>Pleosporomycetidae</taxon>
        <taxon>Pleosporales</taxon>
        <taxon>Massarineae</taxon>
        <taxon>Didymosphaeriaceae</taxon>
        <taxon>Paraphaeosphaeria</taxon>
    </lineage>
</organism>
<name>A0A9P6KQ35_9PLEO</name>
<evidence type="ECO:0000313" key="1">
    <source>
        <dbReference type="EMBL" id="KAF9734381.1"/>
    </source>
</evidence>
<keyword evidence="2" id="KW-1185">Reference proteome</keyword>
<gene>
    <name evidence="1" type="ORF">PMIN01_07284</name>
</gene>
<protein>
    <submittedName>
        <fullName evidence="1">Uncharacterized protein</fullName>
    </submittedName>
</protein>
<evidence type="ECO:0000313" key="2">
    <source>
        <dbReference type="Proteomes" id="UP000756921"/>
    </source>
</evidence>
<dbReference type="PANTHER" id="PTHR38846:SF1">
    <property type="entry name" value="C3H1-TYPE DOMAIN-CONTAINING PROTEIN"/>
    <property type="match status" value="1"/>
</dbReference>
<dbReference type="AlphaFoldDB" id="A0A9P6KQ35"/>
<sequence>MKSPKAEFNRLALDHLGWAPAGQKWCSSWKECFGEEYVWNGHATNAAAAQTTTELSAPLGASSTASDNVSGEVVLSGSSISVLCLLRLAAAAAATTTAAYFDNKYGKNVKDLAKWQKLCFDIGIEIVPKSITQYKEVNSIIDEIFSGGMLTIPAFRETSGPVPALRKYSLDNHKVYPLSRAKQDTILKSLLHALF</sequence>
<proteinExistence type="predicted"/>